<dbReference type="AlphaFoldDB" id="A0AAT9FPJ2"/>
<keyword evidence="1" id="KW-0732">Signal</keyword>
<feature type="chain" id="PRO_5043389414" description="Lipoprotein" evidence="1">
    <location>
        <begin position="17"/>
        <end position="191"/>
    </location>
</feature>
<evidence type="ECO:0008006" key="3">
    <source>
        <dbReference type="Google" id="ProtNLM"/>
    </source>
</evidence>
<evidence type="ECO:0000313" key="2">
    <source>
        <dbReference type="EMBL" id="BDS07911.1"/>
    </source>
</evidence>
<evidence type="ECO:0000256" key="1">
    <source>
        <dbReference type="SAM" id="SignalP"/>
    </source>
</evidence>
<sequence>MKQAYLFSLAATLTFAACGPSGSGNSAWNAAVSASYQGLNTVADTSSVSIPVLQSKSFAASWGKPKVEVNAAGGYRLSYSDPSQPFNRMEIYGSASALPSLSSPPKLESEEMVDGELSMVESAQSWRTVTIAGKTVRFYKVSNSGGADGAYYSTEGFSLTGPDGKVGHYRLVAEAGDDESSVRRRFSSAGF</sequence>
<reference evidence="2" key="1">
    <citation type="submission" date="2024-07" db="EMBL/GenBank/DDBJ databases">
        <title>Complete genome sequence of Verrucomicrobiaceae bacterium NT6N.</title>
        <authorList>
            <person name="Huang C."/>
            <person name="Takami H."/>
            <person name="Hamasaki K."/>
        </authorList>
    </citation>
    <scope>NUCLEOTIDE SEQUENCE</scope>
    <source>
        <strain evidence="2">NT6N</strain>
    </source>
</reference>
<dbReference type="KEGG" id="osu:NT6N_29510"/>
<proteinExistence type="predicted"/>
<gene>
    <name evidence="2" type="ORF">NT6N_29510</name>
</gene>
<protein>
    <recommendedName>
        <fullName evidence="3">Lipoprotein</fullName>
    </recommendedName>
</protein>
<dbReference type="PROSITE" id="PS51257">
    <property type="entry name" value="PROKAR_LIPOPROTEIN"/>
    <property type="match status" value="1"/>
</dbReference>
<dbReference type="EMBL" id="AP026866">
    <property type="protein sequence ID" value="BDS07911.1"/>
    <property type="molecule type" value="Genomic_DNA"/>
</dbReference>
<feature type="signal peptide" evidence="1">
    <location>
        <begin position="1"/>
        <end position="16"/>
    </location>
</feature>
<organism evidence="2">
    <name type="scientific">Oceaniferula spumae</name>
    <dbReference type="NCBI Taxonomy" id="2979115"/>
    <lineage>
        <taxon>Bacteria</taxon>
        <taxon>Pseudomonadati</taxon>
        <taxon>Verrucomicrobiota</taxon>
        <taxon>Verrucomicrobiia</taxon>
        <taxon>Verrucomicrobiales</taxon>
        <taxon>Verrucomicrobiaceae</taxon>
        <taxon>Oceaniferula</taxon>
    </lineage>
</organism>
<name>A0AAT9FPJ2_9BACT</name>
<accession>A0AAT9FPJ2</accession>